<dbReference type="Pfam" id="PF08450">
    <property type="entry name" value="SGL"/>
    <property type="match status" value="1"/>
</dbReference>
<keyword evidence="5" id="KW-1185">Reference proteome</keyword>
<accession>A0ABN1Z8H1</accession>
<proteinExistence type="inferred from homology"/>
<evidence type="ECO:0000313" key="5">
    <source>
        <dbReference type="Proteomes" id="UP001501742"/>
    </source>
</evidence>
<dbReference type="RefSeq" id="WP_204608314.1">
    <property type="nucleotide sequence ID" value="NZ_BAAAJX010000001.1"/>
</dbReference>
<dbReference type="InterPro" id="IPR011042">
    <property type="entry name" value="6-blade_b-propeller_TolB-like"/>
</dbReference>
<protein>
    <submittedName>
        <fullName evidence="4">SMP-30/gluconolactonase/LRE family protein</fullName>
    </submittedName>
</protein>
<evidence type="ECO:0000313" key="4">
    <source>
        <dbReference type="EMBL" id="GAA1491781.1"/>
    </source>
</evidence>
<sequence length="297" mass="31421">MTAGMLGLVHITLDSATDVVTGIRFPEGNRWHEGRLWYSDMHTGQVFSIDPDGGTDAVPRLEATVPGQSSGFGWLPDGRLIVSSMESRTVVAVEADGTTSVFADLSSVESSLVNDLVVDPETGRTYIGAFGYDLYAGEELRPGPLYVIEQDGSFRLAAEGLVFPNSANVLPGTRTLVVSETWGGKLTAYDIEPDGSLTGRREWAALPEGVTPDGSTVDAEGAIWVCSVDTGEFLRVVEGGEVTDRIDAPGRCAIDCALGGEDGRTLYLATADSYDPATTARTHAGRISAVRVPVPGH</sequence>
<organism evidence="4 5">
    <name type="scientific">Curtobacterium herbarum</name>
    <dbReference type="NCBI Taxonomy" id="150122"/>
    <lineage>
        <taxon>Bacteria</taxon>
        <taxon>Bacillati</taxon>
        <taxon>Actinomycetota</taxon>
        <taxon>Actinomycetes</taxon>
        <taxon>Micrococcales</taxon>
        <taxon>Microbacteriaceae</taxon>
        <taxon>Curtobacterium</taxon>
    </lineage>
</organism>
<reference evidence="4 5" key="1">
    <citation type="journal article" date="2019" name="Int. J. Syst. Evol. Microbiol.">
        <title>The Global Catalogue of Microorganisms (GCM) 10K type strain sequencing project: providing services to taxonomists for standard genome sequencing and annotation.</title>
        <authorList>
            <consortium name="The Broad Institute Genomics Platform"/>
            <consortium name="The Broad Institute Genome Sequencing Center for Infectious Disease"/>
            <person name="Wu L."/>
            <person name="Ma J."/>
        </authorList>
    </citation>
    <scope>NUCLEOTIDE SEQUENCE [LARGE SCALE GENOMIC DNA]</scope>
    <source>
        <strain evidence="4 5">JCM 12140</strain>
    </source>
</reference>
<dbReference type="Gene3D" id="2.120.10.30">
    <property type="entry name" value="TolB, C-terminal domain"/>
    <property type="match status" value="1"/>
</dbReference>
<feature type="domain" description="SMP-30/Gluconolactonase/LRE-like region" evidence="3">
    <location>
        <begin position="25"/>
        <end position="271"/>
    </location>
</feature>
<dbReference type="Proteomes" id="UP001501742">
    <property type="component" value="Unassembled WGS sequence"/>
</dbReference>
<dbReference type="PANTHER" id="PTHR47572:SF4">
    <property type="entry name" value="LACTONASE DRP35"/>
    <property type="match status" value="1"/>
</dbReference>
<evidence type="ECO:0000256" key="2">
    <source>
        <dbReference type="ARBA" id="ARBA00022801"/>
    </source>
</evidence>
<dbReference type="SUPFAM" id="SSF63829">
    <property type="entry name" value="Calcium-dependent phosphotriesterase"/>
    <property type="match status" value="1"/>
</dbReference>
<evidence type="ECO:0000259" key="3">
    <source>
        <dbReference type="Pfam" id="PF08450"/>
    </source>
</evidence>
<dbReference type="InterPro" id="IPR013658">
    <property type="entry name" value="SGL"/>
</dbReference>
<comment type="caution">
    <text evidence="4">The sequence shown here is derived from an EMBL/GenBank/DDBJ whole genome shotgun (WGS) entry which is preliminary data.</text>
</comment>
<evidence type="ECO:0000256" key="1">
    <source>
        <dbReference type="ARBA" id="ARBA00008853"/>
    </source>
</evidence>
<comment type="similarity">
    <text evidence="1">Belongs to the SMP-30/CGR1 family.</text>
</comment>
<dbReference type="EMBL" id="BAAAJX010000001">
    <property type="protein sequence ID" value="GAA1491781.1"/>
    <property type="molecule type" value="Genomic_DNA"/>
</dbReference>
<name>A0ABN1Z8H1_9MICO</name>
<keyword evidence="2" id="KW-0378">Hydrolase</keyword>
<dbReference type="PANTHER" id="PTHR47572">
    <property type="entry name" value="LIPOPROTEIN-RELATED"/>
    <property type="match status" value="1"/>
</dbReference>
<dbReference type="InterPro" id="IPR051262">
    <property type="entry name" value="SMP-30/CGR1_Lactonase"/>
</dbReference>
<gene>
    <name evidence="4" type="ORF">GCM10009627_01270</name>
</gene>